<dbReference type="SMART" id="SM00342">
    <property type="entry name" value="HTH_ARAC"/>
    <property type="match status" value="1"/>
</dbReference>
<protein>
    <submittedName>
        <fullName evidence="5">AraC family transcriptional regulator</fullName>
    </submittedName>
</protein>
<evidence type="ECO:0000313" key="5">
    <source>
        <dbReference type="EMBL" id="MBK1792294.1"/>
    </source>
</evidence>
<comment type="caution">
    <text evidence="5">The sequence shown here is derived from an EMBL/GenBank/DDBJ whole genome shotgun (WGS) entry which is preliminary data.</text>
</comment>
<name>A0A8J7ME91_9BACT</name>
<dbReference type="PROSITE" id="PS01124">
    <property type="entry name" value="HTH_ARAC_FAMILY_2"/>
    <property type="match status" value="1"/>
</dbReference>
<dbReference type="InterPro" id="IPR018062">
    <property type="entry name" value="HTH_AraC-typ_CS"/>
</dbReference>
<dbReference type="AlphaFoldDB" id="A0A8J7ME91"/>
<accession>A0A8J7ME91</accession>
<keyword evidence="2" id="KW-0238">DNA-binding</keyword>
<dbReference type="GO" id="GO:0003700">
    <property type="term" value="F:DNA-binding transcription factor activity"/>
    <property type="evidence" value="ECO:0007669"/>
    <property type="project" value="InterPro"/>
</dbReference>
<dbReference type="GO" id="GO:0043565">
    <property type="term" value="F:sequence-specific DNA binding"/>
    <property type="evidence" value="ECO:0007669"/>
    <property type="project" value="InterPro"/>
</dbReference>
<dbReference type="Pfam" id="PF12833">
    <property type="entry name" value="HTH_18"/>
    <property type="match status" value="1"/>
</dbReference>
<evidence type="ECO:0000259" key="4">
    <source>
        <dbReference type="PROSITE" id="PS01124"/>
    </source>
</evidence>
<evidence type="ECO:0000256" key="2">
    <source>
        <dbReference type="ARBA" id="ARBA00023125"/>
    </source>
</evidence>
<gene>
    <name evidence="5" type="ORF">JIN82_14115</name>
</gene>
<feature type="domain" description="HTH araC/xylS-type" evidence="4">
    <location>
        <begin position="200"/>
        <end position="305"/>
    </location>
</feature>
<keyword evidence="6" id="KW-1185">Reference proteome</keyword>
<dbReference type="Proteomes" id="UP000624703">
    <property type="component" value="Unassembled WGS sequence"/>
</dbReference>
<proteinExistence type="predicted"/>
<dbReference type="EMBL" id="JAENIM010000044">
    <property type="protein sequence ID" value="MBK1792294.1"/>
    <property type="molecule type" value="Genomic_DNA"/>
</dbReference>
<dbReference type="PROSITE" id="PS00041">
    <property type="entry name" value="HTH_ARAC_FAMILY_1"/>
    <property type="match status" value="1"/>
</dbReference>
<dbReference type="InterPro" id="IPR018060">
    <property type="entry name" value="HTH_AraC"/>
</dbReference>
<keyword evidence="1" id="KW-0805">Transcription regulation</keyword>
<evidence type="ECO:0000256" key="3">
    <source>
        <dbReference type="ARBA" id="ARBA00023163"/>
    </source>
</evidence>
<dbReference type="PANTHER" id="PTHR46796">
    <property type="entry name" value="HTH-TYPE TRANSCRIPTIONAL ACTIVATOR RHAS-RELATED"/>
    <property type="match status" value="1"/>
</dbReference>
<dbReference type="Gene3D" id="1.10.10.60">
    <property type="entry name" value="Homeodomain-like"/>
    <property type="match status" value="1"/>
</dbReference>
<dbReference type="InterPro" id="IPR050204">
    <property type="entry name" value="AraC_XylS_family_regulators"/>
</dbReference>
<evidence type="ECO:0000313" key="6">
    <source>
        <dbReference type="Proteomes" id="UP000624703"/>
    </source>
</evidence>
<organism evidence="5 6">
    <name type="scientific">Persicirhabdus sediminis</name>
    <dbReference type="NCBI Taxonomy" id="454144"/>
    <lineage>
        <taxon>Bacteria</taxon>
        <taxon>Pseudomonadati</taxon>
        <taxon>Verrucomicrobiota</taxon>
        <taxon>Verrucomicrobiia</taxon>
        <taxon>Verrucomicrobiales</taxon>
        <taxon>Verrucomicrobiaceae</taxon>
        <taxon>Persicirhabdus</taxon>
    </lineage>
</organism>
<sequence>MSRLRVDAQCVDSLREKVCAWDLDFMQLEKGGLAATIEQAALARLLMTRGQFSRKLEQRGGSPVGYRTFGFSLNPESPFSWRGHSVEANKVLLFPQNGELYAVSEPGFHVMTVSVPEAYFDAYLDKNFSLLDQQRLKRQEVFECSDRAMNQLRQTFSYALRGEELAPAQTGWLESEMMTALFGACIEGQDLVSLRAGRRQKLVLAATESIEQMGGHKLNICELSTELGVSVRTLEYAFRDHYQLGPKAYSIAYRMAQVRRELLRMDGAHGGVAAVASAWGFKHLGKFSASYRQFFGELPSQTLAERHGA</sequence>
<evidence type="ECO:0000256" key="1">
    <source>
        <dbReference type="ARBA" id="ARBA00023015"/>
    </source>
</evidence>
<keyword evidence="3" id="KW-0804">Transcription</keyword>
<reference evidence="5" key="1">
    <citation type="submission" date="2021-01" db="EMBL/GenBank/DDBJ databases">
        <title>Modified the classification status of verrucomicrobia.</title>
        <authorList>
            <person name="Feng X."/>
        </authorList>
    </citation>
    <scope>NUCLEOTIDE SEQUENCE</scope>
    <source>
        <strain evidence="5">_KCTC 22039</strain>
    </source>
</reference>
<dbReference type="RefSeq" id="WP_200312306.1">
    <property type="nucleotide sequence ID" value="NZ_JAENIM010000044.1"/>
</dbReference>
<dbReference type="PANTHER" id="PTHR46796:SF12">
    <property type="entry name" value="HTH-TYPE DNA-BINDING TRANSCRIPTIONAL ACTIVATOR EUTR"/>
    <property type="match status" value="1"/>
</dbReference>